<dbReference type="GO" id="GO:0003723">
    <property type="term" value="F:RNA binding"/>
    <property type="evidence" value="ECO:0007669"/>
    <property type="project" value="UniProtKB-UniRule"/>
</dbReference>
<organism evidence="10 11">
    <name type="scientific">Candidatus Magasanikbacteria bacterium GW2011_GWC2_37_14</name>
    <dbReference type="NCBI Taxonomy" id="1619046"/>
    <lineage>
        <taxon>Bacteria</taxon>
        <taxon>Candidatus Magasanikiibacteriota</taxon>
    </lineage>
</organism>
<keyword evidence="4 7" id="KW-0808">Transferase</keyword>
<dbReference type="GO" id="GO:0052908">
    <property type="term" value="F:16S rRNA (adenine(1518)-N(6)/adenine(1519)-N(6))-dimethyltransferase activity"/>
    <property type="evidence" value="ECO:0007669"/>
    <property type="project" value="UniProtKB-EC"/>
</dbReference>
<dbReference type="Gene3D" id="3.40.50.150">
    <property type="entry name" value="Vaccinia Virus protein VP39"/>
    <property type="match status" value="1"/>
</dbReference>
<dbReference type="InterPro" id="IPR011530">
    <property type="entry name" value="rRNA_adenine_dimethylase"/>
</dbReference>
<comment type="caution">
    <text evidence="10">The sequence shown here is derived from an EMBL/GenBank/DDBJ whole genome shotgun (WGS) entry which is preliminary data.</text>
</comment>
<comment type="caution">
    <text evidence="7 8">Lacks conserved residue(s) required for the propagation of feature annotation.</text>
</comment>
<dbReference type="PANTHER" id="PTHR11727">
    <property type="entry name" value="DIMETHYLADENOSINE TRANSFERASE"/>
    <property type="match status" value="1"/>
</dbReference>
<dbReference type="InterPro" id="IPR020598">
    <property type="entry name" value="rRNA_Ade_methylase_Trfase_N"/>
</dbReference>
<feature type="binding site" evidence="7 8">
    <location>
        <position position="26"/>
    </location>
    <ligand>
        <name>S-adenosyl-L-methionine</name>
        <dbReference type="ChEBI" id="CHEBI:59789"/>
    </ligand>
</feature>
<keyword evidence="5 7" id="KW-0949">S-adenosyl-L-methionine</keyword>
<feature type="binding site" evidence="7 8">
    <location>
        <position position="74"/>
    </location>
    <ligand>
        <name>S-adenosyl-L-methionine</name>
        <dbReference type="ChEBI" id="CHEBI:59789"/>
    </ligand>
</feature>
<evidence type="ECO:0000256" key="8">
    <source>
        <dbReference type="PROSITE-ProRule" id="PRU01026"/>
    </source>
</evidence>
<dbReference type="Pfam" id="PF00398">
    <property type="entry name" value="RrnaAD"/>
    <property type="match status" value="1"/>
</dbReference>
<feature type="binding site" evidence="7 8">
    <location>
        <position position="28"/>
    </location>
    <ligand>
        <name>S-adenosyl-L-methionine</name>
        <dbReference type="ChEBI" id="CHEBI:59789"/>
    </ligand>
</feature>
<dbReference type="AlphaFoldDB" id="A0A0G0GP90"/>
<keyword evidence="2 7" id="KW-0698">rRNA processing</keyword>
<evidence type="ECO:0000256" key="2">
    <source>
        <dbReference type="ARBA" id="ARBA00022552"/>
    </source>
</evidence>
<dbReference type="SMART" id="SM00650">
    <property type="entry name" value="rADc"/>
    <property type="match status" value="1"/>
</dbReference>
<dbReference type="SUPFAM" id="SSF53335">
    <property type="entry name" value="S-adenosyl-L-methionine-dependent methyltransferases"/>
    <property type="match status" value="1"/>
</dbReference>
<keyword evidence="3 7" id="KW-0489">Methyltransferase</keyword>
<dbReference type="STRING" id="1619046.US42_C0003G0042"/>
<dbReference type="PANTHER" id="PTHR11727:SF7">
    <property type="entry name" value="DIMETHYLADENOSINE TRANSFERASE-RELATED"/>
    <property type="match status" value="1"/>
</dbReference>
<evidence type="ECO:0000256" key="7">
    <source>
        <dbReference type="HAMAP-Rule" id="MF_00607"/>
    </source>
</evidence>
<dbReference type="NCBIfam" id="TIGR00755">
    <property type="entry name" value="ksgA"/>
    <property type="match status" value="1"/>
</dbReference>
<dbReference type="Gene3D" id="1.10.8.100">
    <property type="entry name" value="Ribosomal RNA adenine dimethylase-like, domain 2"/>
    <property type="match status" value="1"/>
</dbReference>
<keyword evidence="6 7" id="KW-0694">RNA-binding</keyword>
<dbReference type="EC" id="2.1.1.182" evidence="7"/>
<evidence type="ECO:0000256" key="3">
    <source>
        <dbReference type="ARBA" id="ARBA00022603"/>
    </source>
</evidence>
<dbReference type="CDD" id="cd02440">
    <property type="entry name" value="AdoMet_MTases"/>
    <property type="match status" value="1"/>
</dbReference>
<comment type="function">
    <text evidence="7">Specifically dimethylates two adjacent adenosines (A1518 and A1519) in the loop of a conserved hairpin near the 3'-end of 16S rRNA in the 30S particle. May play a critical role in biogenesis of 30S subunits.</text>
</comment>
<sequence length="328" mass="36887">MRLTPTKLKELCEQYDLSPSKKYGQNFLIQEHPIKKMFEAAEINKNDLVVEIGPGFGILTFALAEKAKKVIAFEIEKKIENYWQENKPENVEIIWGNALMSLRGSRFASADEAIPSLVKSAKGLPHLARAGFAMTGYKVIANVPYQITSDLIRTLLELENKPESITIMVQKEVAERICAQAGEMSLLAISVQYYGEVKTVAIVTRGNFWPEPKVDSAILHIKVRQQPPCSPFIKGETNKPCLIPPLVKGGRGDIDQEQFFKIVKTGFSQKRKQLWSNLSKGLKIEGEMVKKVLLEVVGNDKVRAEELGVEEWKEITTRLSTTSKEKLL</sequence>
<keyword evidence="1 7" id="KW-0963">Cytoplasm</keyword>
<evidence type="ECO:0000256" key="5">
    <source>
        <dbReference type="ARBA" id="ARBA00022691"/>
    </source>
</evidence>
<accession>A0A0G0GP90</accession>
<feature type="domain" description="Ribosomal RNA adenine methylase transferase N-terminal" evidence="9">
    <location>
        <begin position="33"/>
        <end position="225"/>
    </location>
</feature>
<comment type="catalytic activity">
    <reaction evidence="7">
        <text>adenosine(1518)/adenosine(1519) in 16S rRNA + 4 S-adenosyl-L-methionine = N(6)-dimethyladenosine(1518)/N(6)-dimethyladenosine(1519) in 16S rRNA + 4 S-adenosyl-L-homocysteine + 4 H(+)</text>
        <dbReference type="Rhea" id="RHEA:19609"/>
        <dbReference type="Rhea" id="RHEA-COMP:10232"/>
        <dbReference type="Rhea" id="RHEA-COMP:10233"/>
        <dbReference type="ChEBI" id="CHEBI:15378"/>
        <dbReference type="ChEBI" id="CHEBI:57856"/>
        <dbReference type="ChEBI" id="CHEBI:59789"/>
        <dbReference type="ChEBI" id="CHEBI:74411"/>
        <dbReference type="ChEBI" id="CHEBI:74493"/>
        <dbReference type="EC" id="2.1.1.182"/>
    </reaction>
</comment>
<dbReference type="EMBL" id="LBSX01000003">
    <property type="protein sequence ID" value="KKQ27985.1"/>
    <property type="molecule type" value="Genomic_DNA"/>
</dbReference>
<dbReference type="PROSITE" id="PS51689">
    <property type="entry name" value="SAM_RNA_A_N6_MT"/>
    <property type="match status" value="1"/>
</dbReference>
<evidence type="ECO:0000256" key="4">
    <source>
        <dbReference type="ARBA" id="ARBA00022679"/>
    </source>
</evidence>
<dbReference type="InterPro" id="IPR001737">
    <property type="entry name" value="KsgA/Erm"/>
</dbReference>
<feature type="binding site" evidence="7 8">
    <location>
        <position position="53"/>
    </location>
    <ligand>
        <name>S-adenosyl-L-methionine</name>
        <dbReference type="ChEBI" id="CHEBI:59789"/>
    </ligand>
</feature>
<comment type="subcellular location">
    <subcellularLocation>
        <location evidence="7">Cytoplasm</location>
    </subcellularLocation>
</comment>
<gene>
    <name evidence="7" type="primary">rsmA</name>
    <name evidence="7" type="synonym">ksgA</name>
    <name evidence="10" type="ORF">US42_C0003G0042</name>
</gene>
<dbReference type="InterPro" id="IPR023165">
    <property type="entry name" value="rRNA_Ade_diMease-like_C"/>
</dbReference>
<evidence type="ECO:0000256" key="1">
    <source>
        <dbReference type="ARBA" id="ARBA00022490"/>
    </source>
</evidence>
<dbReference type="HAMAP" id="MF_00607">
    <property type="entry name" value="16SrRNA_methyltr_A"/>
    <property type="match status" value="1"/>
</dbReference>
<feature type="binding site" evidence="7 8">
    <location>
        <position position="142"/>
    </location>
    <ligand>
        <name>S-adenosyl-L-methionine</name>
        <dbReference type="ChEBI" id="CHEBI:59789"/>
    </ligand>
</feature>
<evidence type="ECO:0000313" key="10">
    <source>
        <dbReference type="EMBL" id="KKQ27985.1"/>
    </source>
</evidence>
<reference evidence="10 11" key="1">
    <citation type="journal article" date="2015" name="Nature">
        <title>rRNA introns, odd ribosomes, and small enigmatic genomes across a large radiation of phyla.</title>
        <authorList>
            <person name="Brown C.T."/>
            <person name="Hug L.A."/>
            <person name="Thomas B.C."/>
            <person name="Sharon I."/>
            <person name="Castelle C.J."/>
            <person name="Singh A."/>
            <person name="Wilkins M.J."/>
            <person name="Williams K.H."/>
            <person name="Banfield J.F."/>
        </authorList>
    </citation>
    <scope>NUCLEOTIDE SEQUENCE [LARGE SCALE GENOMIC DNA]</scope>
</reference>
<proteinExistence type="inferred from homology"/>
<name>A0A0G0GP90_9BACT</name>
<evidence type="ECO:0000259" key="9">
    <source>
        <dbReference type="SMART" id="SM00650"/>
    </source>
</evidence>
<evidence type="ECO:0000313" key="11">
    <source>
        <dbReference type="Proteomes" id="UP000034849"/>
    </source>
</evidence>
<evidence type="ECO:0000256" key="6">
    <source>
        <dbReference type="ARBA" id="ARBA00022884"/>
    </source>
</evidence>
<protein>
    <recommendedName>
        <fullName evidence="7">Ribosomal RNA small subunit methyltransferase A</fullName>
        <ecNumber evidence="7">2.1.1.182</ecNumber>
    </recommendedName>
    <alternativeName>
        <fullName evidence="7">16S rRNA (adenine(1518)-N(6)/adenine(1519)-N(6))-dimethyltransferase</fullName>
    </alternativeName>
    <alternativeName>
        <fullName evidence="7">16S rRNA dimethyladenosine transferase</fullName>
    </alternativeName>
    <alternativeName>
        <fullName evidence="7">16S rRNA dimethylase</fullName>
    </alternativeName>
    <alternativeName>
        <fullName evidence="7">S-adenosylmethionine-6-N', N'-adenosyl(rRNA) dimethyltransferase</fullName>
    </alternativeName>
</protein>
<dbReference type="GO" id="GO:0005829">
    <property type="term" value="C:cytosol"/>
    <property type="evidence" value="ECO:0007669"/>
    <property type="project" value="TreeGrafter"/>
</dbReference>
<dbReference type="InterPro" id="IPR029063">
    <property type="entry name" value="SAM-dependent_MTases_sf"/>
</dbReference>
<dbReference type="Proteomes" id="UP000034849">
    <property type="component" value="Unassembled WGS sequence"/>
</dbReference>
<comment type="similarity">
    <text evidence="7">Belongs to the class I-like SAM-binding methyltransferase superfamily. rRNA adenine N(6)-methyltransferase family. RsmA subfamily.</text>
</comment>
<dbReference type="PATRIC" id="fig|1619046.3.peg.245"/>